<evidence type="ECO:0000256" key="1">
    <source>
        <dbReference type="PROSITE-ProRule" id="PRU00409"/>
    </source>
</evidence>
<dbReference type="GO" id="GO:0005524">
    <property type="term" value="F:ATP binding"/>
    <property type="evidence" value="ECO:0007669"/>
    <property type="project" value="UniProtKB-UniRule"/>
</dbReference>
<dbReference type="Proteomes" id="UP000515743">
    <property type="component" value="Chromosome"/>
</dbReference>
<dbReference type="GO" id="GO:0046872">
    <property type="term" value="F:metal ion binding"/>
    <property type="evidence" value="ECO:0007669"/>
    <property type="project" value="InterPro"/>
</dbReference>
<dbReference type="EMBL" id="CP059404">
    <property type="protein sequence ID" value="QNE89407.1"/>
    <property type="molecule type" value="Genomic_DNA"/>
</dbReference>
<dbReference type="PROSITE" id="PS50975">
    <property type="entry name" value="ATP_GRASP"/>
    <property type="match status" value="1"/>
</dbReference>
<dbReference type="Pfam" id="PF02655">
    <property type="entry name" value="ATP-grasp_3"/>
    <property type="match status" value="1"/>
</dbReference>
<dbReference type="SUPFAM" id="SSF51735">
    <property type="entry name" value="NAD(P)-binding Rossmann-fold domains"/>
    <property type="match status" value="1"/>
</dbReference>
<accession>A0A7G7CP91</accession>
<reference evidence="3 4" key="1">
    <citation type="submission" date="2020-07" db="EMBL/GenBank/DDBJ databases">
        <title>Complete genome and description of Corynebacterium incognita strain Marseille-Q3630 sp. nov.</title>
        <authorList>
            <person name="Boxberger M."/>
        </authorList>
    </citation>
    <scope>NUCLEOTIDE SEQUENCE [LARGE SCALE GENOMIC DNA]</scope>
    <source>
        <strain evidence="3 4">Marseille-Q3630</strain>
    </source>
</reference>
<keyword evidence="1" id="KW-0547">Nucleotide-binding</keyword>
<evidence type="ECO:0000313" key="3">
    <source>
        <dbReference type="EMBL" id="QNE89407.1"/>
    </source>
</evidence>
<organism evidence="3 4">
    <name type="scientific">Corynebacterium incognita</name>
    <dbReference type="NCBI Taxonomy" id="2754725"/>
    <lineage>
        <taxon>Bacteria</taxon>
        <taxon>Bacillati</taxon>
        <taxon>Actinomycetota</taxon>
        <taxon>Actinomycetes</taxon>
        <taxon>Mycobacteriales</taxon>
        <taxon>Corynebacteriaceae</taxon>
        <taxon>Corynebacterium</taxon>
    </lineage>
</organism>
<feature type="domain" description="ATP-grasp" evidence="2">
    <location>
        <begin position="117"/>
        <end position="294"/>
    </location>
</feature>
<protein>
    <submittedName>
        <fullName evidence="3">ATP-grasp domain-containing protein</fullName>
    </submittedName>
</protein>
<evidence type="ECO:0000313" key="4">
    <source>
        <dbReference type="Proteomes" id="UP000515743"/>
    </source>
</evidence>
<name>A0A7G7CP91_9CORY</name>
<dbReference type="AlphaFoldDB" id="A0A7G7CP91"/>
<gene>
    <name evidence="3" type="ORF">H0194_10305</name>
</gene>
<dbReference type="Gene3D" id="3.40.50.20">
    <property type="match status" value="1"/>
</dbReference>
<dbReference type="InterPro" id="IPR036291">
    <property type="entry name" value="NAD(P)-bd_dom_sf"/>
</dbReference>
<dbReference type="InterPro" id="IPR003806">
    <property type="entry name" value="ATP-grasp_PylC-type"/>
</dbReference>
<proteinExistence type="predicted"/>
<keyword evidence="4" id="KW-1185">Reference proteome</keyword>
<dbReference type="InterPro" id="IPR011761">
    <property type="entry name" value="ATP-grasp"/>
</dbReference>
<dbReference type="Gene3D" id="3.30.470.20">
    <property type="entry name" value="ATP-grasp fold, B domain"/>
    <property type="match status" value="1"/>
</dbReference>
<dbReference type="KEGG" id="cik:H0194_10305"/>
<keyword evidence="1" id="KW-0067">ATP-binding</keyword>
<sequence length="298" mass="31184">MNSPSIDSARSRTVLLTGVGGPAGKSLARQLQDRGHTVIGTDIKPTDTPVSRFIQGPRADDLALVPFLTRVLSDPVLGIDTFIPTVQDELPAVAVGAPLFDAATVVSNAGAAALCQDKWLTCRALDAYGVAVPTTVAGNEEPLDFPFIAKPRVSRGGRGVTVVTGESELPHPDATLVFQSFATGVEYCPQVYRSPLTGEVTVRVLEKTKLRDGNVGNADAVELAEGDAVADIEALATAAVEKLDLVGAVDMDIRRTAAGQPVILEINARFGANSAHTPEMLTLLLADLEAGAFARPHS</sequence>
<evidence type="ECO:0000259" key="2">
    <source>
        <dbReference type="PROSITE" id="PS50975"/>
    </source>
</evidence>
<dbReference type="RefSeq" id="WP_185175781.1">
    <property type="nucleotide sequence ID" value="NZ_CP059404.1"/>
</dbReference>
<dbReference type="SUPFAM" id="SSF56059">
    <property type="entry name" value="Glutathione synthetase ATP-binding domain-like"/>
    <property type="match status" value="1"/>
</dbReference>